<comment type="similarity">
    <text evidence="3">In the C-terminal section; belongs to the flavoprotein pyridine nucleotide cytochrome reductase family.</text>
</comment>
<dbReference type="Gene3D" id="3.40.50.80">
    <property type="entry name" value="Nucleotide-binding domain of ferredoxin-NADP reductase (FNR) module"/>
    <property type="match status" value="1"/>
</dbReference>
<dbReference type="InterPro" id="IPR000971">
    <property type="entry name" value="Globin"/>
</dbReference>
<keyword evidence="11" id="KW-0349">Heme</keyword>
<keyword evidence="11" id="KW-0561">Oxygen transport</keyword>
<organism evidence="14 15">
    <name type="scientific">Actinocatenispora comari</name>
    <dbReference type="NCBI Taxonomy" id="2807577"/>
    <lineage>
        <taxon>Bacteria</taxon>
        <taxon>Bacillati</taxon>
        <taxon>Actinomycetota</taxon>
        <taxon>Actinomycetes</taxon>
        <taxon>Micromonosporales</taxon>
        <taxon>Micromonosporaceae</taxon>
        <taxon>Actinocatenispora</taxon>
    </lineage>
</organism>
<dbReference type="GO" id="GO:0008941">
    <property type="term" value="F:nitric oxide dioxygenase NAD(P)H activity"/>
    <property type="evidence" value="ECO:0007669"/>
    <property type="project" value="UniProtKB-EC"/>
</dbReference>
<sequence length="364" mass="40232">MSGVAQTLARSWARVADRQDRLSAYFYARLFLAAPQLRDLFPIQLRAQRAKLMAAIGQAIAALDRPAEFDASLRALGRAHRRFDVESAHHEIFRECLIEAIRVHSGTDWSEETERAWRTGYDLIAARMNAGAAAEPTPAYRFAEVLTHERRSAEVAVFTCRPLEPLPYRPGQYVPVETGHEPRVWRRYSMATAPRPDGVLEFHVRAVGPGIVSPALVWKLRPGEMVRLGRPAGDLSLPADRDVVCLCGGTGVAPVRALIEAAPAGWERWVHLFVGARTEAGLYDLAALAELAVCRPWLRLVPVVSDDPGYQGERGLLADVLARRGQWDDHDFVLSGSPAMLRATVAALHGRGVPAARIHHDPYD</sequence>
<dbReference type="SUPFAM" id="SSF63380">
    <property type="entry name" value="Riboflavin synthase domain-like"/>
    <property type="match status" value="1"/>
</dbReference>
<evidence type="ECO:0000256" key="9">
    <source>
        <dbReference type="ARBA" id="ARBA00048649"/>
    </source>
</evidence>
<dbReference type="AlphaFoldDB" id="A0A8J4AHR2"/>
<protein>
    <recommendedName>
        <fullName evidence="4">nitric oxide dioxygenase</fullName>
        <ecNumber evidence="4">1.14.12.17</ecNumber>
    </recommendedName>
</protein>
<feature type="domain" description="FAD-binding FR-type" evidence="13">
    <location>
        <begin position="138"/>
        <end position="238"/>
    </location>
</feature>
<comment type="cofactor">
    <cofactor evidence="2">
        <name>FAD</name>
        <dbReference type="ChEBI" id="CHEBI:57692"/>
    </cofactor>
</comment>
<dbReference type="Pfam" id="PF00175">
    <property type="entry name" value="NAD_binding_1"/>
    <property type="match status" value="1"/>
</dbReference>
<keyword evidence="11" id="KW-0408">Iron</keyword>
<dbReference type="PANTHER" id="PTHR47354">
    <property type="entry name" value="NADH OXIDOREDUCTASE HCR"/>
    <property type="match status" value="1"/>
</dbReference>
<comment type="caution">
    <text evidence="14">The sequence shown here is derived from an EMBL/GenBank/DDBJ whole genome shotgun (WGS) entry which is preliminary data.</text>
</comment>
<evidence type="ECO:0000256" key="1">
    <source>
        <dbReference type="ARBA" id="ARBA00001970"/>
    </source>
</evidence>
<evidence type="ECO:0000256" key="3">
    <source>
        <dbReference type="ARBA" id="ARBA00006401"/>
    </source>
</evidence>
<keyword evidence="8" id="KW-0520">NAD</keyword>
<comment type="catalytic activity">
    <reaction evidence="10">
        <text>2 nitric oxide + NADPH + 2 O2 = 2 nitrate + NADP(+) + H(+)</text>
        <dbReference type="Rhea" id="RHEA:19465"/>
        <dbReference type="ChEBI" id="CHEBI:15378"/>
        <dbReference type="ChEBI" id="CHEBI:15379"/>
        <dbReference type="ChEBI" id="CHEBI:16480"/>
        <dbReference type="ChEBI" id="CHEBI:17632"/>
        <dbReference type="ChEBI" id="CHEBI:57783"/>
        <dbReference type="ChEBI" id="CHEBI:58349"/>
        <dbReference type="EC" id="1.14.12.17"/>
    </reaction>
</comment>
<evidence type="ECO:0000313" key="14">
    <source>
        <dbReference type="EMBL" id="GIL31751.1"/>
    </source>
</evidence>
<keyword evidence="11" id="KW-0813">Transport</keyword>
<keyword evidence="5" id="KW-0001">2Fe-2S</keyword>
<dbReference type="GO" id="GO:0051537">
    <property type="term" value="F:2 iron, 2 sulfur cluster binding"/>
    <property type="evidence" value="ECO:0007669"/>
    <property type="project" value="UniProtKB-KW"/>
</dbReference>
<dbReference type="InterPro" id="IPR050415">
    <property type="entry name" value="MRET"/>
</dbReference>
<dbReference type="InterPro" id="IPR017927">
    <property type="entry name" value="FAD-bd_FR_type"/>
</dbReference>
<evidence type="ECO:0000256" key="11">
    <source>
        <dbReference type="RuleBase" id="RU000356"/>
    </source>
</evidence>
<evidence type="ECO:0000259" key="12">
    <source>
        <dbReference type="PROSITE" id="PS01033"/>
    </source>
</evidence>
<feature type="domain" description="Globin" evidence="12">
    <location>
        <begin position="1"/>
        <end position="133"/>
    </location>
</feature>
<dbReference type="PRINTS" id="PR00410">
    <property type="entry name" value="PHEHYDRXLASE"/>
</dbReference>
<accession>A0A8J4AHR2</accession>
<dbReference type="InterPro" id="IPR008333">
    <property type="entry name" value="Cbr1-like_FAD-bd_dom"/>
</dbReference>
<dbReference type="InterPro" id="IPR039261">
    <property type="entry name" value="FNR_nucleotide-bd"/>
</dbReference>
<evidence type="ECO:0000256" key="4">
    <source>
        <dbReference type="ARBA" id="ARBA00012229"/>
    </source>
</evidence>
<proteinExistence type="inferred from homology"/>
<keyword evidence="15" id="KW-1185">Reference proteome</keyword>
<keyword evidence="6" id="KW-0521">NADP</keyword>
<evidence type="ECO:0000256" key="7">
    <source>
        <dbReference type="ARBA" id="ARBA00023014"/>
    </source>
</evidence>
<reference evidence="15" key="1">
    <citation type="journal article" date="2021" name="Int. J. Syst. Evol. Microbiol.">
        <title>Actinocatenispora comari sp. nov., an endophytic actinomycete isolated from aerial parts of Comarum salesowianum.</title>
        <authorList>
            <person name="Oyunbileg N."/>
            <person name="Iizaka Y."/>
            <person name="Hamada M."/>
            <person name="Davaapurev B.O."/>
            <person name="Fukumoto A."/>
            <person name="Tsetseg B."/>
            <person name="Kato F."/>
            <person name="Tamura T."/>
            <person name="Batkhuu J."/>
            <person name="Anzai Y."/>
        </authorList>
    </citation>
    <scope>NUCLEOTIDE SEQUENCE [LARGE SCALE GENOMIC DNA]</scope>
    <source>
        <strain evidence="15">NUM-2625</strain>
    </source>
</reference>
<dbReference type="SUPFAM" id="SSF52343">
    <property type="entry name" value="Ferredoxin reductase-like, C-terminal NADP-linked domain"/>
    <property type="match status" value="1"/>
</dbReference>
<evidence type="ECO:0000313" key="15">
    <source>
        <dbReference type="Proteomes" id="UP000614996"/>
    </source>
</evidence>
<dbReference type="PROSITE" id="PS51384">
    <property type="entry name" value="FAD_FR"/>
    <property type="match status" value="1"/>
</dbReference>
<dbReference type="SUPFAM" id="SSF46458">
    <property type="entry name" value="Globin-like"/>
    <property type="match status" value="1"/>
</dbReference>
<dbReference type="GO" id="GO:0005344">
    <property type="term" value="F:oxygen carrier activity"/>
    <property type="evidence" value="ECO:0007669"/>
    <property type="project" value="UniProtKB-KW"/>
</dbReference>
<dbReference type="GO" id="GO:0019825">
    <property type="term" value="F:oxygen binding"/>
    <property type="evidence" value="ECO:0007669"/>
    <property type="project" value="InterPro"/>
</dbReference>
<dbReference type="Pfam" id="PF00970">
    <property type="entry name" value="FAD_binding_6"/>
    <property type="match status" value="1"/>
</dbReference>
<evidence type="ECO:0000256" key="6">
    <source>
        <dbReference type="ARBA" id="ARBA00022857"/>
    </source>
</evidence>
<evidence type="ECO:0000256" key="5">
    <source>
        <dbReference type="ARBA" id="ARBA00022714"/>
    </source>
</evidence>
<dbReference type="RefSeq" id="WP_207129318.1">
    <property type="nucleotide sequence ID" value="NZ_BOPO01000150.1"/>
</dbReference>
<keyword evidence="11" id="KW-0479">Metal-binding</keyword>
<dbReference type="Gene3D" id="2.40.30.10">
    <property type="entry name" value="Translation factors"/>
    <property type="match status" value="1"/>
</dbReference>
<dbReference type="InterPro" id="IPR017938">
    <property type="entry name" value="Riboflavin_synthase-like_b-brl"/>
</dbReference>
<dbReference type="EC" id="1.14.12.17" evidence="4"/>
<keyword evidence="7" id="KW-0411">Iron-sulfur</keyword>
<name>A0A8J4AHR2_9ACTN</name>
<dbReference type="PROSITE" id="PS01033">
    <property type="entry name" value="GLOBIN"/>
    <property type="match status" value="1"/>
</dbReference>
<comment type="catalytic activity">
    <reaction evidence="9">
        <text>2 nitric oxide + NADH + 2 O2 = 2 nitrate + NAD(+) + H(+)</text>
        <dbReference type="Rhea" id="RHEA:19469"/>
        <dbReference type="ChEBI" id="CHEBI:15378"/>
        <dbReference type="ChEBI" id="CHEBI:15379"/>
        <dbReference type="ChEBI" id="CHEBI:16480"/>
        <dbReference type="ChEBI" id="CHEBI:17632"/>
        <dbReference type="ChEBI" id="CHEBI:57540"/>
        <dbReference type="ChEBI" id="CHEBI:57945"/>
        <dbReference type="EC" id="1.14.12.17"/>
    </reaction>
</comment>
<evidence type="ECO:0000256" key="2">
    <source>
        <dbReference type="ARBA" id="ARBA00001974"/>
    </source>
</evidence>
<dbReference type="InterPro" id="IPR009050">
    <property type="entry name" value="Globin-like_sf"/>
</dbReference>
<dbReference type="CDD" id="cd19753">
    <property type="entry name" value="Mb-like_oxidoreductase"/>
    <property type="match status" value="1"/>
</dbReference>
<evidence type="ECO:0000256" key="8">
    <source>
        <dbReference type="ARBA" id="ARBA00023027"/>
    </source>
</evidence>
<comment type="cofactor">
    <cofactor evidence="1">
        <name>heme b</name>
        <dbReference type="ChEBI" id="CHEBI:60344"/>
    </cofactor>
</comment>
<evidence type="ECO:0000256" key="10">
    <source>
        <dbReference type="ARBA" id="ARBA00049433"/>
    </source>
</evidence>
<gene>
    <name evidence="14" type="ORF">NUM_70050</name>
</gene>
<comment type="similarity">
    <text evidence="11">Belongs to the globin family.</text>
</comment>
<dbReference type="InterPro" id="IPR001433">
    <property type="entry name" value="OxRdtase_FAD/NAD-bd"/>
</dbReference>
<evidence type="ECO:0000259" key="13">
    <source>
        <dbReference type="PROSITE" id="PS51384"/>
    </source>
</evidence>
<dbReference type="GO" id="GO:0020037">
    <property type="term" value="F:heme binding"/>
    <property type="evidence" value="ECO:0007669"/>
    <property type="project" value="InterPro"/>
</dbReference>
<dbReference type="InterPro" id="IPR012292">
    <property type="entry name" value="Globin/Proto"/>
</dbReference>
<dbReference type="EMBL" id="BOPO01000150">
    <property type="protein sequence ID" value="GIL31751.1"/>
    <property type="molecule type" value="Genomic_DNA"/>
</dbReference>
<dbReference type="PANTHER" id="PTHR47354:SF5">
    <property type="entry name" value="PROTEIN RFBI"/>
    <property type="match status" value="1"/>
</dbReference>
<dbReference type="CDD" id="cd06187">
    <property type="entry name" value="O2ase_reductase_like"/>
    <property type="match status" value="1"/>
</dbReference>
<dbReference type="Pfam" id="PF00042">
    <property type="entry name" value="Globin"/>
    <property type="match status" value="1"/>
</dbReference>
<dbReference type="Proteomes" id="UP000614996">
    <property type="component" value="Unassembled WGS sequence"/>
</dbReference>
<dbReference type="Gene3D" id="1.10.490.10">
    <property type="entry name" value="Globins"/>
    <property type="match status" value="1"/>
</dbReference>